<evidence type="ECO:0000313" key="2">
    <source>
        <dbReference type="Proteomes" id="UP000644507"/>
    </source>
</evidence>
<dbReference type="EMBL" id="BMXI01000010">
    <property type="protein sequence ID" value="GHC56504.1"/>
    <property type="molecule type" value="Genomic_DNA"/>
</dbReference>
<evidence type="ECO:0000313" key="1">
    <source>
        <dbReference type="EMBL" id="GHC56504.1"/>
    </source>
</evidence>
<reference evidence="1" key="2">
    <citation type="submission" date="2020-09" db="EMBL/GenBank/DDBJ databases">
        <authorList>
            <person name="Sun Q."/>
            <person name="Kim S."/>
        </authorList>
    </citation>
    <scope>NUCLEOTIDE SEQUENCE</scope>
    <source>
        <strain evidence="1">KCTC 12988</strain>
    </source>
</reference>
<sequence>MTEQQIQETLTFFEKIGIEAREVTFEEGQTSCVPGISCLGGTLKIDRALLQFPGDLYYAAGRIAASLPAERPDLDDNPSPPPALEMAAMAWAFAAAEETGVGAEHVFHPSGYHGQSTALIEAYRAGTGPGIPLITYFEMAEQYPRLTHWLRPSS</sequence>
<comment type="caution">
    <text evidence="1">The sequence shown here is derived from an EMBL/GenBank/DDBJ whole genome shotgun (WGS) entry which is preliminary data.</text>
</comment>
<reference evidence="1" key="1">
    <citation type="journal article" date="2014" name="Int. J. Syst. Evol. Microbiol.">
        <title>Complete genome sequence of Corynebacterium casei LMG S-19264T (=DSM 44701T), isolated from a smear-ripened cheese.</title>
        <authorList>
            <consortium name="US DOE Joint Genome Institute (JGI-PGF)"/>
            <person name="Walter F."/>
            <person name="Albersmeier A."/>
            <person name="Kalinowski J."/>
            <person name="Ruckert C."/>
        </authorList>
    </citation>
    <scope>NUCLEOTIDE SEQUENCE</scope>
    <source>
        <strain evidence="1">KCTC 12988</strain>
    </source>
</reference>
<name>A0A918TQH3_9BACT</name>
<dbReference type="AlphaFoldDB" id="A0A918TQH3"/>
<gene>
    <name evidence="1" type="ORF">GCM10007100_24080</name>
</gene>
<protein>
    <submittedName>
        <fullName evidence="1">Uncharacterized protein</fullName>
    </submittedName>
</protein>
<accession>A0A918TQH3</accession>
<proteinExistence type="predicted"/>
<organism evidence="1 2">
    <name type="scientific">Roseibacillus persicicus</name>
    <dbReference type="NCBI Taxonomy" id="454148"/>
    <lineage>
        <taxon>Bacteria</taxon>
        <taxon>Pseudomonadati</taxon>
        <taxon>Verrucomicrobiota</taxon>
        <taxon>Verrucomicrobiia</taxon>
        <taxon>Verrucomicrobiales</taxon>
        <taxon>Verrucomicrobiaceae</taxon>
        <taxon>Roseibacillus</taxon>
    </lineage>
</organism>
<dbReference type="RefSeq" id="WP_189570215.1">
    <property type="nucleotide sequence ID" value="NZ_BMXI01000010.1"/>
</dbReference>
<keyword evidence="2" id="KW-1185">Reference proteome</keyword>
<dbReference type="Proteomes" id="UP000644507">
    <property type="component" value="Unassembled WGS sequence"/>
</dbReference>